<keyword evidence="1" id="KW-0175">Coiled coil</keyword>
<sequence>SAVSTTIPAASVTIPTAKPRMPNDEIRPLFEARFNKKIEFLMKSKEQMKEEDQRAIESINDTLAQKAAKRRKLNEEVKEVEDLKQHLKIVPNEDDDVYTEATPLARKVLVVDYQII</sequence>
<dbReference type="EMBL" id="BKCJ011121921">
    <property type="protein sequence ID" value="GFC89635.1"/>
    <property type="molecule type" value="Genomic_DNA"/>
</dbReference>
<comment type="caution">
    <text evidence="2">The sequence shown here is derived from an EMBL/GenBank/DDBJ whole genome shotgun (WGS) entry which is preliminary data.</text>
</comment>
<accession>A0A699RTK2</accession>
<gene>
    <name evidence="2" type="ORF">Tci_861605</name>
</gene>
<proteinExistence type="predicted"/>
<organism evidence="2">
    <name type="scientific">Tanacetum cinerariifolium</name>
    <name type="common">Dalmatian daisy</name>
    <name type="synonym">Chrysanthemum cinerariifolium</name>
    <dbReference type="NCBI Taxonomy" id="118510"/>
    <lineage>
        <taxon>Eukaryota</taxon>
        <taxon>Viridiplantae</taxon>
        <taxon>Streptophyta</taxon>
        <taxon>Embryophyta</taxon>
        <taxon>Tracheophyta</taxon>
        <taxon>Spermatophyta</taxon>
        <taxon>Magnoliopsida</taxon>
        <taxon>eudicotyledons</taxon>
        <taxon>Gunneridae</taxon>
        <taxon>Pentapetalae</taxon>
        <taxon>asterids</taxon>
        <taxon>campanulids</taxon>
        <taxon>Asterales</taxon>
        <taxon>Asteraceae</taxon>
        <taxon>Asteroideae</taxon>
        <taxon>Anthemideae</taxon>
        <taxon>Anthemidinae</taxon>
        <taxon>Tanacetum</taxon>
    </lineage>
</organism>
<name>A0A699RTK2_TANCI</name>
<feature type="non-terminal residue" evidence="2">
    <location>
        <position position="1"/>
    </location>
</feature>
<evidence type="ECO:0000256" key="1">
    <source>
        <dbReference type="SAM" id="Coils"/>
    </source>
</evidence>
<dbReference type="AlphaFoldDB" id="A0A699RTK2"/>
<feature type="coiled-coil region" evidence="1">
    <location>
        <begin position="31"/>
        <end position="90"/>
    </location>
</feature>
<protein>
    <submittedName>
        <fullName evidence="2">Uncharacterized protein</fullName>
    </submittedName>
</protein>
<reference evidence="2" key="1">
    <citation type="journal article" date="2019" name="Sci. Rep.">
        <title>Draft genome of Tanacetum cinerariifolium, the natural source of mosquito coil.</title>
        <authorList>
            <person name="Yamashiro T."/>
            <person name="Shiraishi A."/>
            <person name="Satake H."/>
            <person name="Nakayama K."/>
        </authorList>
    </citation>
    <scope>NUCLEOTIDE SEQUENCE</scope>
</reference>
<evidence type="ECO:0000313" key="2">
    <source>
        <dbReference type="EMBL" id="GFC89635.1"/>
    </source>
</evidence>